<evidence type="ECO:0000256" key="4">
    <source>
        <dbReference type="ARBA" id="ARBA00023284"/>
    </source>
</evidence>
<dbReference type="InterPro" id="IPR000866">
    <property type="entry name" value="AhpC/TSA"/>
</dbReference>
<dbReference type="CDD" id="cd02966">
    <property type="entry name" value="TlpA_like_family"/>
    <property type="match status" value="1"/>
</dbReference>
<feature type="chain" id="PRO_5016275191" evidence="5">
    <location>
        <begin position="19"/>
        <end position="265"/>
    </location>
</feature>
<dbReference type="Gene3D" id="3.40.30.10">
    <property type="entry name" value="Glutaredoxin"/>
    <property type="match status" value="1"/>
</dbReference>
<dbReference type="EMBL" id="QGDO01000002">
    <property type="protein sequence ID" value="PWJ43235.1"/>
    <property type="molecule type" value="Genomic_DNA"/>
</dbReference>
<accession>A0A315ZCD0</accession>
<dbReference type="PANTHER" id="PTHR42852:SF6">
    <property type="entry name" value="THIOL:DISULFIDE INTERCHANGE PROTEIN DSBE"/>
    <property type="match status" value="1"/>
</dbReference>
<dbReference type="GO" id="GO:0016209">
    <property type="term" value="F:antioxidant activity"/>
    <property type="evidence" value="ECO:0007669"/>
    <property type="project" value="InterPro"/>
</dbReference>
<dbReference type="Proteomes" id="UP000245535">
    <property type="component" value="Unassembled WGS sequence"/>
</dbReference>
<keyword evidence="8" id="KW-1185">Reference proteome</keyword>
<dbReference type="RefSeq" id="WP_109617612.1">
    <property type="nucleotide sequence ID" value="NZ_QGDO01000002.1"/>
</dbReference>
<dbReference type="GO" id="GO:0017004">
    <property type="term" value="P:cytochrome complex assembly"/>
    <property type="evidence" value="ECO:0007669"/>
    <property type="project" value="UniProtKB-KW"/>
</dbReference>
<name>A0A315ZCD0_SEDFL</name>
<sequence length="265" mass="29964">MKHITTLFLVLFSFSLIAQETKTEKPEYVIIVGDQLITQAELAEYEKDGLIKGMNIGVSEEERDELFGKYGDQIKEKEFIIKIELSSKKKTSELVKNTTKKVDQNISLDDLNNEFKVSVGEQASDFSVTMIDGQKIKLSELKGKVVLLNFWATWCAPCLMEFSEITPKILDEFDKDDLVFIPISIGEDKAKVEKKMAQMKKYNVNFNVGIDSDKTIWNLYAEGSIPKNIIIDQSGKISYLSVGNSDGNVERLAEEIGKLVNKEKL</sequence>
<evidence type="ECO:0000256" key="2">
    <source>
        <dbReference type="ARBA" id="ARBA00022748"/>
    </source>
</evidence>
<dbReference type="SUPFAM" id="SSF52833">
    <property type="entry name" value="Thioredoxin-like"/>
    <property type="match status" value="1"/>
</dbReference>
<evidence type="ECO:0000256" key="1">
    <source>
        <dbReference type="ARBA" id="ARBA00004196"/>
    </source>
</evidence>
<evidence type="ECO:0000256" key="3">
    <source>
        <dbReference type="ARBA" id="ARBA00023157"/>
    </source>
</evidence>
<comment type="subcellular location">
    <subcellularLocation>
        <location evidence="1">Cell envelope</location>
    </subcellularLocation>
</comment>
<gene>
    <name evidence="7" type="ORF">BC781_102784</name>
</gene>
<keyword evidence="2" id="KW-0201">Cytochrome c-type biogenesis</keyword>
<dbReference type="OrthoDB" id="6399635at2"/>
<feature type="signal peptide" evidence="5">
    <location>
        <begin position="1"/>
        <end position="18"/>
    </location>
</feature>
<dbReference type="InterPro" id="IPR050553">
    <property type="entry name" value="Thioredoxin_ResA/DsbE_sf"/>
</dbReference>
<evidence type="ECO:0000256" key="5">
    <source>
        <dbReference type="SAM" id="SignalP"/>
    </source>
</evidence>
<keyword evidence="5" id="KW-0732">Signal</keyword>
<dbReference type="Pfam" id="PF00578">
    <property type="entry name" value="AhpC-TSA"/>
    <property type="match status" value="1"/>
</dbReference>
<evidence type="ECO:0000259" key="6">
    <source>
        <dbReference type="PROSITE" id="PS51352"/>
    </source>
</evidence>
<reference evidence="7 8" key="1">
    <citation type="submission" date="2018-03" db="EMBL/GenBank/DDBJ databases">
        <title>Genomic Encyclopedia of Archaeal and Bacterial Type Strains, Phase II (KMG-II): from individual species to whole genera.</title>
        <authorList>
            <person name="Goeker M."/>
        </authorList>
    </citation>
    <scope>NUCLEOTIDE SEQUENCE [LARGE SCALE GENOMIC DNA]</scope>
    <source>
        <strain evidence="7 8">DSM 28229</strain>
    </source>
</reference>
<dbReference type="PANTHER" id="PTHR42852">
    <property type="entry name" value="THIOL:DISULFIDE INTERCHANGE PROTEIN DSBE"/>
    <property type="match status" value="1"/>
</dbReference>
<evidence type="ECO:0000313" key="7">
    <source>
        <dbReference type="EMBL" id="PWJ43235.1"/>
    </source>
</evidence>
<dbReference type="InterPro" id="IPR013766">
    <property type="entry name" value="Thioredoxin_domain"/>
</dbReference>
<feature type="domain" description="Thioredoxin" evidence="6">
    <location>
        <begin position="117"/>
        <end position="261"/>
    </location>
</feature>
<dbReference type="InterPro" id="IPR017937">
    <property type="entry name" value="Thioredoxin_CS"/>
</dbReference>
<dbReference type="InterPro" id="IPR036249">
    <property type="entry name" value="Thioredoxin-like_sf"/>
</dbReference>
<keyword evidence="4" id="KW-0676">Redox-active center</keyword>
<dbReference type="AlphaFoldDB" id="A0A315ZCD0"/>
<keyword evidence="3" id="KW-1015">Disulfide bond</keyword>
<dbReference type="GO" id="GO:0016491">
    <property type="term" value="F:oxidoreductase activity"/>
    <property type="evidence" value="ECO:0007669"/>
    <property type="project" value="InterPro"/>
</dbReference>
<dbReference type="PROSITE" id="PS51352">
    <property type="entry name" value="THIOREDOXIN_2"/>
    <property type="match status" value="1"/>
</dbReference>
<evidence type="ECO:0000313" key="8">
    <source>
        <dbReference type="Proteomes" id="UP000245535"/>
    </source>
</evidence>
<dbReference type="GO" id="GO:0030313">
    <property type="term" value="C:cell envelope"/>
    <property type="evidence" value="ECO:0007669"/>
    <property type="project" value="UniProtKB-SubCell"/>
</dbReference>
<organism evidence="7 8">
    <name type="scientific">Sediminitomix flava</name>
    <dbReference type="NCBI Taxonomy" id="379075"/>
    <lineage>
        <taxon>Bacteria</taxon>
        <taxon>Pseudomonadati</taxon>
        <taxon>Bacteroidota</taxon>
        <taxon>Cytophagia</taxon>
        <taxon>Cytophagales</taxon>
        <taxon>Flammeovirgaceae</taxon>
        <taxon>Sediminitomix</taxon>
    </lineage>
</organism>
<dbReference type="PROSITE" id="PS00194">
    <property type="entry name" value="THIOREDOXIN_1"/>
    <property type="match status" value="1"/>
</dbReference>
<comment type="caution">
    <text evidence="7">The sequence shown here is derived from an EMBL/GenBank/DDBJ whole genome shotgun (WGS) entry which is preliminary data.</text>
</comment>
<protein>
    <submittedName>
        <fullName evidence="7">Peroxiredoxin</fullName>
    </submittedName>
</protein>
<proteinExistence type="predicted"/>